<dbReference type="Proteomes" id="UP000198833">
    <property type="component" value="Unassembled WGS sequence"/>
</dbReference>
<evidence type="ECO:0000256" key="5">
    <source>
        <dbReference type="ARBA" id="ARBA00022729"/>
    </source>
</evidence>
<comment type="similarity">
    <text evidence="2">Belongs to the peptidase C40 family.</text>
</comment>
<evidence type="ECO:0000256" key="8">
    <source>
        <dbReference type="ARBA" id="ARBA00022807"/>
    </source>
</evidence>
<dbReference type="STRING" id="89093.SAMN04488558_1154"/>
<dbReference type="GO" id="GO:0008234">
    <property type="term" value="F:cysteine-type peptidase activity"/>
    <property type="evidence" value="ECO:0007669"/>
    <property type="project" value="UniProtKB-KW"/>
</dbReference>
<dbReference type="AlphaFoldDB" id="A0A1H9GKJ6"/>
<keyword evidence="5" id="KW-0732">Signal</keyword>
<dbReference type="GO" id="GO:0071555">
    <property type="term" value="P:cell wall organization"/>
    <property type="evidence" value="ECO:0007669"/>
    <property type="project" value="UniProtKB-KW"/>
</dbReference>
<comment type="function">
    <text evidence="1">This major extracellular protein may be involved in the invasion of non-professional phagocytic cells by Listeria.</text>
</comment>
<evidence type="ECO:0000259" key="12">
    <source>
        <dbReference type="PROSITE" id="PS51782"/>
    </source>
</evidence>
<keyword evidence="6" id="KW-0677">Repeat</keyword>
<accession>A0A1H9GKJ6</accession>
<feature type="domain" description="NlpC/P60" evidence="13">
    <location>
        <begin position="161"/>
        <end position="295"/>
    </location>
</feature>
<dbReference type="InterPro" id="IPR008044">
    <property type="entry name" value="Phage_lysin"/>
</dbReference>
<evidence type="ECO:0000256" key="9">
    <source>
        <dbReference type="ARBA" id="ARBA00023316"/>
    </source>
</evidence>
<dbReference type="PROSITE" id="PS51782">
    <property type="entry name" value="LYSM"/>
    <property type="match status" value="1"/>
</dbReference>
<evidence type="ECO:0000256" key="4">
    <source>
        <dbReference type="ARBA" id="ARBA00022670"/>
    </source>
</evidence>
<evidence type="ECO:0000256" key="11">
    <source>
        <dbReference type="SAM" id="MobiDB-lite"/>
    </source>
</evidence>
<evidence type="ECO:0000256" key="6">
    <source>
        <dbReference type="ARBA" id="ARBA00022737"/>
    </source>
</evidence>
<dbReference type="InterPro" id="IPR041219">
    <property type="entry name" value="Phage_lysozyme2"/>
</dbReference>
<dbReference type="SMART" id="SM00287">
    <property type="entry name" value="SH3b"/>
    <property type="match status" value="1"/>
</dbReference>
<evidence type="ECO:0000313" key="14">
    <source>
        <dbReference type="EMBL" id="SEQ50626.1"/>
    </source>
</evidence>
<evidence type="ECO:0000256" key="3">
    <source>
        <dbReference type="ARBA" id="ARBA00013385"/>
    </source>
</evidence>
<sequence>MNWAQQRGLDYRLMTTQLQRIQFELEEEEQFYHQSMTFRQYSQSTASPEYLAEIFVFAYERPSAQYAKVAERQASARKWFNLLNGSTSTPKETTNMENKYYTVVGGDSLWAISQKFGLTLDELCQLNGITVNSVIHPGDRLIVGKTNNSNPSNPNPTPTPNPSQDLGLQKLVNWLYENMGRIKYSQALRMQENYADCSSAVYRALIYAGFLPQGTYWGNTATLFQLEGSLLIPIQRSEARYGDIFISGYKPQGSHTGVFVSNQKIVHCVNEKHDIKETDLEGWYGGGYVYCYRLKGVSQPVTPTPQPDPTPQPGTETVAQTYGETGRFTANQRLAIRNQPLASAVAAAYLEIGESVNYDRVYITNAYVYISYISYSGVRRYIAIHTIKNGVKGPLFGTII</sequence>
<evidence type="ECO:0000259" key="13">
    <source>
        <dbReference type="PROSITE" id="PS51935"/>
    </source>
</evidence>
<dbReference type="Gene3D" id="3.90.1720.10">
    <property type="entry name" value="endopeptidase domain like (from Nostoc punctiforme)"/>
    <property type="match status" value="1"/>
</dbReference>
<dbReference type="Pfam" id="PF01476">
    <property type="entry name" value="LysM"/>
    <property type="match status" value="1"/>
</dbReference>
<dbReference type="PANTHER" id="PTHR33734">
    <property type="entry name" value="LYSM DOMAIN-CONTAINING GPI-ANCHORED PROTEIN 2"/>
    <property type="match status" value="1"/>
</dbReference>
<dbReference type="InterPro" id="IPR018392">
    <property type="entry name" value="LysM"/>
</dbReference>
<dbReference type="SUPFAM" id="SSF54106">
    <property type="entry name" value="LysM domain"/>
    <property type="match status" value="1"/>
</dbReference>
<keyword evidence="15" id="KW-1185">Reference proteome</keyword>
<dbReference type="InterPro" id="IPR000064">
    <property type="entry name" value="NLP_P60_dom"/>
</dbReference>
<dbReference type="Pfam" id="PF08460">
    <property type="entry name" value="SH3_5"/>
    <property type="match status" value="1"/>
</dbReference>
<proteinExistence type="inferred from homology"/>
<dbReference type="Pfam" id="PF05382">
    <property type="entry name" value="Amidase_5"/>
    <property type="match status" value="1"/>
</dbReference>
<keyword evidence="9" id="KW-0961">Cell wall biogenesis/degradation</keyword>
<gene>
    <name evidence="14" type="ORF">SAMN04488558_1154</name>
</gene>
<keyword evidence="4" id="KW-0645">Protease</keyword>
<dbReference type="GO" id="GO:0008932">
    <property type="term" value="F:lytic endotransglycosylase activity"/>
    <property type="evidence" value="ECO:0007669"/>
    <property type="project" value="TreeGrafter"/>
</dbReference>
<dbReference type="Pfam" id="PF18013">
    <property type="entry name" value="Phage_lysozyme2"/>
    <property type="match status" value="1"/>
</dbReference>
<organism evidence="14 15">
    <name type="scientific">Ignavigranum ruoffiae</name>
    <dbReference type="NCBI Taxonomy" id="89093"/>
    <lineage>
        <taxon>Bacteria</taxon>
        <taxon>Bacillati</taxon>
        <taxon>Bacillota</taxon>
        <taxon>Bacilli</taxon>
        <taxon>Lactobacillales</taxon>
        <taxon>Aerococcaceae</taxon>
        <taxon>Ignavigranum</taxon>
    </lineage>
</organism>
<dbReference type="Gene3D" id="2.30.30.40">
    <property type="entry name" value="SH3 Domains"/>
    <property type="match status" value="1"/>
</dbReference>
<dbReference type="PANTHER" id="PTHR33734:SF22">
    <property type="entry name" value="MEMBRANE-BOUND LYTIC MUREIN TRANSGLYCOSYLASE D"/>
    <property type="match status" value="1"/>
</dbReference>
<keyword evidence="7" id="KW-0378">Hydrolase</keyword>
<reference evidence="14 15" key="1">
    <citation type="submission" date="2016-10" db="EMBL/GenBank/DDBJ databases">
        <authorList>
            <person name="de Groot N.N."/>
        </authorList>
    </citation>
    <scope>NUCLEOTIDE SEQUENCE [LARGE SCALE GENOMIC DNA]</scope>
    <source>
        <strain evidence="14 15">DSM 15695</strain>
    </source>
</reference>
<evidence type="ECO:0000256" key="1">
    <source>
        <dbReference type="ARBA" id="ARBA00003740"/>
    </source>
</evidence>
<name>A0A1H9GKJ6_9LACT</name>
<keyword evidence="8" id="KW-0788">Thiol protease</keyword>
<evidence type="ECO:0000313" key="15">
    <source>
        <dbReference type="Proteomes" id="UP000198833"/>
    </source>
</evidence>
<dbReference type="CDD" id="cd00118">
    <property type="entry name" value="LysM"/>
    <property type="match status" value="1"/>
</dbReference>
<protein>
    <recommendedName>
        <fullName evidence="3">Probable endopeptidase p60</fullName>
    </recommendedName>
    <alternativeName>
        <fullName evidence="10">Invasion-associated protein p60</fullName>
    </alternativeName>
</protein>
<dbReference type="SUPFAM" id="SSF54001">
    <property type="entry name" value="Cysteine proteinases"/>
    <property type="match status" value="1"/>
</dbReference>
<dbReference type="SMART" id="SM00257">
    <property type="entry name" value="LysM"/>
    <property type="match status" value="1"/>
</dbReference>
<dbReference type="GO" id="GO:0006508">
    <property type="term" value="P:proteolysis"/>
    <property type="evidence" value="ECO:0007669"/>
    <property type="project" value="UniProtKB-KW"/>
</dbReference>
<evidence type="ECO:0000256" key="2">
    <source>
        <dbReference type="ARBA" id="ARBA00007074"/>
    </source>
</evidence>
<dbReference type="InterPro" id="IPR038765">
    <property type="entry name" value="Papain-like_cys_pep_sf"/>
</dbReference>
<evidence type="ECO:0000256" key="10">
    <source>
        <dbReference type="ARBA" id="ARBA00032855"/>
    </source>
</evidence>
<dbReference type="InterPro" id="IPR003646">
    <property type="entry name" value="SH3-like_bac-type"/>
</dbReference>
<dbReference type="Gene3D" id="1.10.530.10">
    <property type="match status" value="1"/>
</dbReference>
<evidence type="ECO:0000256" key="7">
    <source>
        <dbReference type="ARBA" id="ARBA00022801"/>
    </source>
</evidence>
<dbReference type="PROSITE" id="PS51935">
    <property type="entry name" value="NLPC_P60"/>
    <property type="match status" value="1"/>
</dbReference>
<feature type="region of interest" description="Disordered" evidence="11">
    <location>
        <begin position="142"/>
        <end position="164"/>
    </location>
</feature>
<feature type="domain" description="LysM" evidence="12">
    <location>
        <begin position="99"/>
        <end position="143"/>
    </location>
</feature>
<dbReference type="Gene3D" id="3.10.350.10">
    <property type="entry name" value="LysM domain"/>
    <property type="match status" value="1"/>
</dbReference>
<dbReference type="EMBL" id="FOEN01000015">
    <property type="protein sequence ID" value="SEQ50626.1"/>
    <property type="molecule type" value="Genomic_DNA"/>
</dbReference>
<dbReference type="InterPro" id="IPR036779">
    <property type="entry name" value="LysM_dom_sf"/>
</dbReference>